<evidence type="ECO:0000313" key="12">
    <source>
        <dbReference type="EMBL" id="KAK3102759.1"/>
    </source>
</evidence>
<keyword evidence="7" id="KW-0508">mRNA splicing</keyword>
<keyword evidence="6" id="KW-0747">Spliceosome</keyword>
<comment type="function">
    <text evidence="10">Protein associated with the U5 snRNP, during its maturation and its post-splicing recycling and which is required for spliceosomal tri-snRNP complex assembly in the nucleus. Has a molecular sequestering activity and transiently hinders SNRNP200 binding sites for constitutive splicing factors that intervene later during the assembly of the spliceosome and splicing. Together with its molecular sequestering activity, may also function as a molecular adapter and placeholder, coordinating the assembly of the U5 snRNP and its association with the U4/U6 di-snRNP.</text>
</comment>
<feature type="compositionally biased region" description="Basic and acidic residues" evidence="11">
    <location>
        <begin position="39"/>
        <end position="54"/>
    </location>
</feature>
<feature type="compositionally biased region" description="Basic and acidic residues" evidence="11">
    <location>
        <begin position="248"/>
        <end position="266"/>
    </location>
</feature>
<evidence type="ECO:0000256" key="2">
    <source>
        <dbReference type="ARBA" id="ARBA00004496"/>
    </source>
</evidence>
<protein>
    <recommendedName>
        <fullName evidence="9">U5 small nuclear ribonucleoprotein TSSC4</fullName>
    </recommendedName>
</protein>
<evidence type="ECO:0000256" key="9">
    <source>
        <dbReference type="ARBA" id="ARBA00035304"/>
    </source>
</evidence>
<feature type="compositionally biased region" description="Basic and acidic residues" evidence="11">
    <location>
        <begin position="212"/>
        <end position="229"/>
    </location>
</feature>
<name>A0AA88YP85_PINIB</name>
<feature type="compositionally biased region" description="Basic and acidic residues" evidence="11">
    <location>
        <begin position="77"/>
        <end position="122"/>
    </location>
</feature>
<keyword evidence="8" id="KW-0539">Nucleus</keyword>
<dbReference type="AlphaFoldDB" id="A0AA88YP85"/>
<feature type="compositionally biased region" description="Basic residues" evidence="11">
    <location>
        <begin position="267"/>
        <end position="281"/>
    </location>
</feature>
<sequence length="289" mass="33143">MEEPEAKEQGFTIQNSGTEFANKSKDIFGGLDALASKHEAFQSSRKDESYKGWKTDPSTEDTQTIMPAFKQPQGIPHKRDDHRGGSGRSDRERDVSREVQHRNREWDNRRGWDRNKGRDTWRGTKRRFQTPDHKLHPEKYTKYSLEDVSSEDMSNASNTKAALAFLEERRKLREGEMKEDVVDTSANACSKGMFVFAKKSTISKDSSVRPSKQKDKLSRKIDISCDDINHSGQVRKSGESCLGNHTSLTEDKETVSESDSKEDRTSFKSRKKFGSRNIRRKEHTDSDED</sequence>
<dbReference type="Pfam" id="PF15264">
    <property type="entry name" value="TSSC4"/>
    <property type="match status" value="1"/>
</dbReference>
<dbReference type="EMBL" id="VSWD01000005">
    <property type="protein sequence ID" value="KAK3102759.1"/>
    <property type="molecule type" value="Genomic_DNA"/>
</dbReference>
<feature type="region of interest" description="Disordered" evidence="11">
    <location>
        <begin position="39"/>
        <end position="139"/>
    </location>
</feature>
<dbReference type="Proteomes" id="UP001186944">
    <property type="component" value="Unassembled WGS sequence"/>
</dbReference>
<keyword evidence="13" id="KW-1185">Reference proteome</keyword>
<dbReference type="GO" id="GO:0005681">
    <property type="term" value="C:spliceosomal complex"/>
    <property type="evidence" value="ECO:0007669"/>
    <property type="project" value="UniProtKB-KW"/>
</dbReference>
<keyword evidence="5" id="KW-0507">mRNA processing</keyword>
<dbReference type="GO" id="GO:0008380">
    <property type="term" value="P:RNA splicing"/>
    <property type="evidence" value="ECO:0007669"/>
    <property type="project" value="UniProtKB-KW"/>
</dbReference>
<dbReference type="GO" id="GO:0005737">
    <property type="term" value="C:cytoplasm"/>
    <property type="evidence" value="ECO:0007669"/>
    <property type="project" value="UniProtKB-SubCell"/>
</dbReference>
<reference evidence="12" key="1">
    <citation type="submission" date="2019-08" db="EMBL/GenBank/DDBJ databases">
        <title>The improved chromosome-level genome for the pearl oyster Pinctada fucata martensii using PacBio sequencing and Hi-C.</title>
        <authorList>
            <person name="Zheng Z."/>
        </authorList>
    </citation>
    <scope>NUCLEOTIDE SEQUENCE</scope>
    <source>
        <strain evidence="12">ZZ-2019</strain>
        <tissue evidence="12">Adductor muscle</tissue>
    </source>
</reference>
<evidence type="ECO:0000256" key="1">
    <source>
        <dbReference type="ARBA" id="ARBA00004123"/>
    </source>
</evidence>
<dbReference type="PANTHER" id="PTHR13445:SF3">
    <property type="entry name" value="U5 SMALL NUCLEAR RIBONUCLEOPROTEIN TSSC4"/>
    <property type="match status" value="1"/>
</dbReference>
<evidence type="ECO:0000256" key="11">
    <source>
        <dbReference type="SAM" id="MobiDB-lite"/>
    </source>
</evidence>
<comment type="caution">
    <text evidence="12">The sequence shown here is derived from an EMBL/GenBank/DDBJ whole genome shotgun (WGS) entry which is preliminary data.</text>
</comment>
<evidence type="ECO:0000256" key="3">
    <source>
        <dbReference type="ARBA" id="ARBA00010362"/>
    </source>
</evidence>
<evidence type="ECO:0000256" key="8">
    <source>
        <dbReference type="ARBA" id="ARBA00023242"/>
    </source>
</evidence>
<evidence type="ECO:0000256" key="4">
    <source>
        <dbReference type="ARBA" id="ARBA00022490"/>
    </source>
</evidence>
<feature type="compositionally biased region" description="Basic and acidic residues" evidence="11">
    <location>
        <begin position="129"/>
        <end position="139"/>
    </location>
</feature>
<dbReference type="PANTHER" id="PTHR13445">
    <property type="entry name" value="TUMOR SUPPRESSING SUBTRANSFERABLE CANDIDATE 4 TSSC4"/>
    <property type="match status" value="1"/>
</dbReference>
<evidence type="ECO:0000256" key="10">
    <source>
        <dbReference type="ARBA" id="ARBA00045970"/>
    </source>
</evidence>
<evidence type="ECO:0000256" key="5">
    <source>
        <dbReference type="ARBA" id="ARBA00022664"/>
    </source>
</evidence>
<dbReference type="InterPro" id="IPR029338">
    <property type="entry name" value="TSSC4"/>
</dbReference>
<evidence type="ECO:0000256" key="6">
    <source>
        <dbReference type="ARBA" id="ARBA00022728"/>
    </source>
</evidence>
<organism evidence="12 13">
    <name type="scientific">Pinctada imbricata</name>
    <name type="common">Atlantic pearl-oyster</name>
    <name type="synonym">Pinctada martensii</name>
    <dbReference type="NCBI Taxonomy" id="66713"/>
    <lineage>
        <taxon>Eukaryota</taxon>
        <taxon>Metazoa</taxon>
        <taxon>Spiralia</taxon>
        <taxon>Lophotrochozoa</taxon>
        <taxon>Mollusca</taxon>
        <taxon>Bivalvia</taxon>
        <taxon>Autobranchia</taxon>
        <taxon>Pteriomorphia</taxon>
        <taxon>Pterioida</taxon>
        <taxon>Pterioidea</taxon>
        <taxon>Pteriidae</taxon>
        <taxon>Pinctada</taxon>
    </lineage>
</organism>
<comment type="similarity">
    <text evidence="3">Belongs to the TSSC4 family.</text>
</comment>
<dbReference type="GO" id="GO:0006397">
    <property type="term" value="P:mRNA processing"/>
    <property type="evidence" value="ECO:0007669"/>
    <property type="project" value="UniProtKB-KW"/>
</dbReference>
<keyword evidence="4" id="KW-0963">Cytoplasm</keyword>
<comment type="subcellular location">
    <subcellularLocation>
        <location evidence="2">Cytoplasm</location>
    </subcellularLocation>
    <subcellularLocation>
        <location evidence="1">Nucleus</location>
    </subcellularLocation>
</comment>
<gene>
    <name evidence="12" type="ORF">FSP39_013716</name>
</gene>
<evidence type="ECO:0000313" key="13">
    <source>
        <dbReference type="Proteomes" id="UP001186944"/>
    </source>
</evidence>
<evidence type="ECO:0000256" key="7">
    <source>
        <dbReference type="ARBA" id="ARBA00023187"/>
    </source>
</evidence>
<accession>A0AA88YP85</accession>
<feature type="region of interest" description="Disordered" evidence="11">
    <location>
        <begin position="200"/>
        <end position="289"/>
    </location>
</feature>
<proteinExistence type="inferred from homology"/>